<feature type="compositionally biased region" description="Basic and acidic residues" evidence="1">
    <location>
        <begin position="104"/>
        <end position="169"/>
    </location>
</feature>
<feature type="compositionally biased region" description="Basic and acidic residues" evidence="1">
    <location>
        <begin position="436"/>
        <end position="445"/>
    </location>
</feature>
<evidence type="ECO:0000313" key="4">
    <source>
        <dbReference type="Proteomes" id="UP000291591"/>
    </source>
</evidence>
<evidence type="ECO:0000313" key="3">
    <source>
        <dbReference type="EMBL" id="RZT83883.1"/>
    </source>
</evidence>
<comment type="caution">
    <text evidence="3">The sequence shown here is derived from an EMBL/GenBank/DDBJ whole genome shotgun (WGS) entry which is preliminary data.</text>
</comment>
<feature type="region of interest" description="Disordered" evidence="1">
    <location>
        <begin position="311"/>
        <end position="445"/>
    </location>
</feature>
<dbReference type="AlphaFoldDB" id="A0A4Q7UV01"/>
<organism evidence="3 4">
    <name type="scientific">Pseudonocardia sediminis</name>
    <dbReference type="NCBI Taxonomy" id="1397368"/>
    <lineage>
        <taxon>Bacteria</taxon>
        <taxon>Bacillati</taxon>
        <taxon>Actinomycetota</taxon>
        <taxon>Actinomycetes</taxon>
        <taxon>Pseudonocardiales</taxon>
        <taxon>Pseudonocardiaceae</taxon>
        <taxon>Pseudonocardia</taxon>
    </lineage>
</organism>
<dbReference type="RefSeq" id="WP_130288577.1">
    <property type="nucleotide sequence ID" value="NZ_SHKL01000001.1"/>
</dbReference>
<dbReference type="OrthoDB" id="3572424at2"/>
<accession>A0A4Q7UV01</accession>
<dbReference type="EMBL" id="SHKL01000001">
    <property type="protein sequence ID" value="RZT83883.1"/>
    <property type="molecule type" value="Genomic_DNA"/>
</dbReference>
<feature type="transmembrane region" description="Helical" evidence="2">
    <location>
        <begin position="231"/>
        <end position="248"/>
    </location>
</feature>
<feature type="transmembrane region" description="Helical" evidence="2">
    <location>
        <begin position="6"/>
        <end position="23"/>
    </location>
</feature>
<dbReference type="Proteomes" id="UP000291591">
    <property type="component" value="Unassembled WGS sequence"/>
</dbReference>
<sequence>MPSSVIFVGLVVLWLLILVPAVARRQQEVARLSPALLSGRVLERPMRHRFPEVGVMERLDDRRTTTVGELVERRDDVPSPRDHDTADALERELDDELDLDDERDDHLDDERRTRDADDVRAVRYDPHTASDDEDSVTDRRRADDLRADDRDADDLRADDSDVDDSRADDLGTDDPDVDDPDADDLHGDDLHAEDDRQWERPPARYRPGRGGFDPEAAAVAAHAKYAFRQRVVLGLLVLLLASAAAALLVSGLFWWATGVLGAGLAGYLTYLRRQVRIEETIRDRRAARLAGTRRSAAADDPELDDWARRGREAGRSEQDDDARSPDAGSHDTGRSRDAAGADGGSEDTDVEDEDHDWTADDGEPSRIRGTGEPIGVLPARRRTTCGTGGDEPESTLPRLVAAPPPPIPAGTSLVDVDDEEQLDLVPAPDFSTPEPIIEHRRAAGE</sequence>
<keyword evidence="2" id="KW-0472">Membrane</keyword>
<keyword evidence="2" id="KW-1133">Transmembrane helix</keyword>
<feature type="region of interest" description="Disordered" evidence="1">
    <location>
        <begin position="72"/>
        <end position="209"/>
    </location>
</feature>
<keyword evidence="2" id="KW-0812">Transmembrane</keyword>
<proteinExistence type="predicted"/>
<protein>
    <submittedName>
        <fullName evidence="3">Uncharacterized protein</fullName>
    </submittedName>
</protein>
<feature type="compositionally biased region" description="Acidic residues" evidence="1">
    <location>
        <begin position="92"/>
        <end position="103"/>
    </location>
</feature>
<keyword evidence="4" id="KW-1185">Reference proteome</keyword>
<name>A0A4Q7UV01_PSEST</name>
<evidence type="ECO:0000256" key="2">
    <source>
        <dbReference type="SAM" id="Phobius"/>
    </source>
</evidence>
<evidence type="ECO:0000256" key="1">
    <source>
        <dbReference type="SAM" id="MobiDB-lite"/>
    </source>
</evidence>
<feature type="compositionally biased region" description="Basic and acidic residues" evidence="1">
    <location>
        <begin position="311"/>
        <end position="339"/>
    </location>
</feature>
<dbReference type="InterPro" id="IPR053779">
    <property type="entry name" value="GlpR"/>
</dbReference>
<feature type="compositionally biased region" description="Acidic residues" evidence="1">
    <location>
        <begin position="170"/>
        <end position="182"/>
    </location>
</feature>
<feature type="compositionally biased region" description="Basic and acidic residues" evidence="1">
    <location>
        <begin position="183"/>
        <end position="202"/>
    </location>
</feature>
<reference evidence="3 4" key="1">
    <citation type="submission" date="2019-02" db="EMBL/GenBank/DDBJ databases">
        <title>Sequencing the genomes of 1000 actinobacteria strains.</title>
        <authorList>
            <person name="Klenk H.-P."/>
        </authorList>
    </citation>
    <scope>NUCLEOTIDE SEQUENCE [LARGE SCALE GENOMIC DNA]</scope>
    <source>
        <strain evidence="3 4">DSM 45779</strain>
    </source>
</reference>
<feature type="compositionally biased region" description="Basic and acidic residues" evidence="1">
    <location>
        <begin position="72"/>
        <end position="91"/>
    </location>
</feature>
<gene>
    <name evidence="3" type="ORF">EV383_0708</name>
</gene>
<feature type="compositionally biased region" description="Acidic residues" evidence="1">
    <location>
        <begin position="344"/>
        <end position="362"/>
    </location>
</feature>
<feature type="transmembrane region" description="Helical" evidence="2">
    <location>
        <begin position="254"/>
        <end position="271"/>
    </location>
</feature>
<dbReference type="NCBIfam" id="NF045516">
    <property type="entry name" value="GlpR"/>
    <property type="match status" value="1"/>
</dbReference>